<dbReference type="Gene3D" id="1.10.510.10">
    <property type="entry name" value="Transferase(Phosphotransferase) domain 1"/>
    <property type="match status" value="1"/>
</dbReference>
<feature type="region of interest" description="Disordered" evidence="7">
    <location>
        <begin position="450"/>
        <end position="490"/>
    </location>
</feature>
<gene>
    <name evidence="9" type="ORF">PPERSA_07475</name>
</gene>
<feature type="domain" description="Protein kinase" evidence="8">
    <location>
        <begin position="59"/>
        <end position="333"/>
    </location>
</feature>
<dbReference type="EMBL" id="LDAU01000059">
    <property type="protein sequence ID" value="KRX08663.1"/>
    <property type="molecule type" value="Genomic_DNA"/>
</dbReference>
<dbReference type="GO" id="GO:0005524">
    <property type="term" value="F:ATP binding"/>
    <property type="evidence" value="ECO:0007669"/>
    <property type="project" value="UniProtKB-KW"/>
</dbReference>
<dbReference type="Pfam" id="PF00069">
    <property type="entry name" value="Pkinase"/>
    <property type="match status" value="1"/>
</dbReference>
<dbReference type="InParanoid" id="A0A0V0R2A6"/>
<feature type="region of interest" description="Disordered" evidence="7">
    <location>
        <begin position="408"/>
        <end position="431"/>
    </location>
</feature>
<dbReference type="OrthoDB" id="193931at2759"/>
<dbReference type="Proteomes" id="UP000054937">
    <property type="component" value="Unassembled WGS sequence"/>
</dbReference>
<keyword evidence="4 9" id="KW-0418">Kinase</keyword>
<feature type="compositionally biased region" description="Polar residues" evidence="7">
    <location>
        <begin position="460"/>
        <end position="469"/>
    </location>
</feature>
<proteinExistence type="predicted"/>
<evidence type="ECO:0000256" key="2">
    <source>
        <dbReference type="ARBA" id="ARBA00022679"/>
    </source>
</evidence>
<accession>A0A0V0R2A6</accession>
<name>A0A0V0R2A6_PSEPJ</name>
<dbReference type="InterPro" id="IPR000719">
    <property type="entry name" value="Prot_kinase_dom"/>
</dbReference>
<feature type="coiled-coil region" evidence="6">
    <location>
        <begin position="99"/>
        <end position="126"/>
    </location>
</feature>
<evidence type="ECO:0000313" key="10">
    <source>
        <dbReference type="Proteomes" id="UP000054937"/>
    </source>
</evidence>
<keyword evidence="6" id="KW-0175">Coiled coil</keyword>
<organism evidence="9 10">
    <name type="scientific">Pseudocohnilembus persalinus</name>
    <name type="common">Ciliate</name>
    <dbReference type="NCBI Taxonomy" id="266149"/>
    <lineage>
        <taxon>Eukaryota</taxon>
        <taxon>Sar</taxon>
        <taxon>Alveolata</taxon>
        <taxon>Ciliophora</taxon>
        <taxon>Intramacronucleata</taxon>
        <taxon>Oligohymenophorea</taxon>
        <taxon>Scuticociliatia</taxon>
        <taxon>Philasterida</taxon>
        <taxon>Pseudocohnilembidae</taxon>
        <taxon>Pseudocohnilembus</taxon>
    </lineage>
</organism>
<evidence type="ECO:0000256" key="7">
    <source>
        <dbReference type="SAM" id="MobiDB-lite"/>
    </source>
</evidence>
<keyword evidence="1" id="KW-0723">Serine/threonine-protein kinase</keyword>
<feature type="coiled-coil region" evidence="6">
    <location>
        <begin position="492"/>
        <end position="526"/>
    </location>
</feature>
<dbReference type="PROSITE" id="PS50011">
    <property type="entry name" value="PROTEIN_KINASE_DOM"/>
    <property type="match status" value="1"/>
</dbReference>
<sequence length="706" mass="83657">MNVQTDNNFQNSPKNQKESYLNFQKYGTIENSEQIGSKQQNIQENISLLPNYKRVHQYFIKNQILNKSELAQTFLATLEKDQSQVFACKILSKKKISEALEGQNTKEQMNEIIEQYKKQLNDWKQLQNPFCILFYDLAETSKNLYVFIEFCDSNSLDQLLKYGKLDIRQCLLYMKQIINGLFYMNESNIIHESIKPQNILIHQGQAKIAEFGISKFIHNHNKNSQPNQQLIQTFYQSPQILQREPHSIQTDIWSLGVLFYKMIYNKLPWDGIHSNQDLVRAIHTKQINYPDIEIPQIKQLIQGMLVISEDFRYNIKSCKDLVESIPYELHDNFYSLTNYTQFTENPSQYFNSSLNKDSAISNRNQISDQNNISNLRSNTNSKEKYKKTYVQTNIHTSDKQDITGAYQNEQQQQIQNESMQYQNQKQQIQSHIQNNESHNITEQNFVKKMQQESNQEDGNLESQSLSNQQKNDEKDTKIQQNGPTDEYSNNDQEELDQQILIKQEKNQNLKTKLKKKRNKKLIEQEKALLQLNEVENTNEFQSHTNLEKQIKKSSIWKQSRHKNIWTNFGKAIKKTFVNHPIFKEHIKNIIKQKFAPQQEKQFLEESEIEQLMNEFYSYVENTLKLNRKLDFRIGWTIYEDDDTKIQSFKYIMRFLSELFFKDYALQYLLNSRMKDFNVHIKAIPRMLSCLDNPKLLIPEGGIFRGI</sequence>
<dbReference type="GO" id="GO:0005634">
    <property type="term" value="C:nucleus"/>
    <property type="evidence" value="ECO:0007669"/>
    <property type="project" value="TreeGrafter"/>
</dbReference>
<reference evidence="9 10" key="1">
    <citation type="journal article" date="2015" name="Sci. Rep.">
        <title>Genome of the facultative scuticociliatosis pathogen Pseudocohnilembus persalinus provides insight into its virulence through horizontal gene transfer.</title>
        <authorList>
            <person name="Xiong J."/>
            <person name="Wang G."/>
            <person name="Cheng J."/>
            <person name="Tian M."/>
            <person name="Pan X."/>
            <person name="Warren A."/>
            <person name="Jiang C."/>
            <person name="Yuan D."/>
            <person name="Miao W."/>
        </authorList>
    </citation>
    <scope>NUCLEOTIDE SEQUENCE [LARGE SCALE GENOMIC DNA]</scope>
    <source>
        <strain evidence="9">36N120E</strain>
    </source>
</reference>
<keyword evidence="2" id="KW-0808">Transferase</keyword>
<feature type="compositionally biased region" description="Polar residues" evidence="7">
    <location>
        <begin position="478"/>
        <end position="490"/>
    </location>
</feature>
<protein>
    <submittedName>
        <fullName evidence="9">Protein kinase-like domain</fullName>
    </submittedName>
</protein>
<dbReference type="SUPFAM" id="SSF56112">
    <property type="entry name" value="Protein kinase-like (PK-like)"/>
    <property type="match status" value="1"/>
</dbReference>
<evidence type="ECO:0000256" key="1">
    <source>
        <dbReference type="ARBA" id="ARBA00022527"/>
    </source>
</evidence>
<evidence type="ECO:0000256" key="6">
    <source>
        <dbReference type="SAM" id="Coils"/>
    </source>
</evidence>
<keyword evidence="10" id="KW-1185">Reference proteome</keyword>
<keyword evidence="3" id="KW-0547">Nucleotide-binding</keyword>
<evidence type="ECO:0000256" key="3">
    <source>
        <dbReference type="ARBA" id="ARBA00022741"/>
    </source>
</evidence>
<dbReference type="PANTHER" id="PTHR24345:SF0">
    <property type="entry name" value="CELL CYCLE SERINE_THREONINE-PROTEIN KINASE CDC5_MSD2"/>
    <property type="match status" value="1"/>
</dbReference>
<evidence type="ECO:0000256" key="5">
    <source>
        <dbReference type="ARBA" id="ARBA00022840"/>
    </source>
</evidence>
<dbReference type="GO" id="GO:0004674">
    <property type="term" value="F:protein serine/threonine kinase activity"/>
    <property type="evidence" value="ECO:0007669"/>
    <property type="project" value="UniProtKB-KW"/>
</dbReference>
<keyword evidence="5" id="KW-0067">ATP-binding</keyword>
<evidence type="ECO:0000259" key="8">
    <source>
        <dbReference type="PROSITE" id="PS50011"/>
    </source>
</evidence>
<dbReference type="Gene3D" id="3.30.200.20">
    <property type="entry name" value="Phosphorylase Kinase, domain 1"/>
    <property type="match status" value="1"/>
</dbReference>
<dbReference type="AlphaFoldDB" id="A0A0V0R2A6"/>
<dbReference type="PANTHER" id="PTHR24345">
    <property type="entry name" value="SERINE/THREONINE-PROTEIN KINASE PLK"/>
    <property type="match status" value="1"/>
</dbReference>
<comment type="caution">
    <text evidence="9">The sequence shown here is derived from an EMBL/GenBank/DDBJ whole genome shotgun (WGS) entry which is preliminary data.</text>
</comment>
<evidence type="ECO:0000313" key="9">
    <source>
        <dbReference type="EMBL" id="KRX08663.1"/>
    </source>
</evidence>
<dbReference type="InterPro" id="IPR011009">
    <property type="entry name" value="Kinase-like_dom_sf"/>
</dbReference>
<evidence type="ECO:0000256" key="4">
    <source>
        <dbReference type="ARBA" id="ARBA00022777"/>
    </source>
</evidence>